<dbReference type="PANTHER" id="PTHR20917">
    <property type="entry name" value="PNAS-RELATED"/>
    <property type="match status" value="1"/>
</dbReference>
<keyword evidence="10" id="KW-0175">Coiled coil</keyword>
<dbReference type="OMA" id="GMFGDFK"/>
<evidence type="ECO:0000256" key="8">
    <source>
        <dbReference type="ARBA" id="ARBA00022837"/>
    </source>
</evidence>
<dbReference type="GO" id="GO:0005262">
    <property type="term" value="F:calcium channel activity"/>
    <property type="evidence" value="ECO:0007669"/>
    <property type="project" value="UniProtKB-UniRule"/>
</dbReference>
<dbReference type="EMBL" id="AAGK01000005">
    <property type="protein sequence ID" value="EAN31181.1"/>
    <property type="molecule type" value="Genomic_DNA"/>
</dbReference>
<comment type="caution">
    <text evidence="16">The sequence shown here is derived from an EMBL/GenBank/DDBJ whole genome shotgun (WGS) entry which is preliminary data.</text>
</comment>
<name>Q4MZR8_THEPA</name>
<sequence length="171" mass="19057">MDNDPIVSEVNKRDTVLVLLFGVISGVLNEVISWIFIYRKDSFKKSFNELCDAFELYTAAKVLPRSKTMSHSGETPSKVLMEKSKNIKGNLTFSTFITGLLLMGLMPAVMSVFEYSVVAKLPFTPLPLLSMFTHSKLLGNDTTDCTATAVYTVVSMLARQYTKALLGYFPF</sequence>
<dbReference type="GO" id="GO:0005789">
    <property type="term" value="C:endoplasmic reticulum membrane"/>
    <property type="evidence" value="ECO:0007669"/>
    <property type="project" value="UniProtKB-SubCell"/>
</dbReference>
<feature type="transmembrane region" description="Helical" evidence="15">
    <location>
        <begin position="91"/>
        <end position="113"/>
    </location>
</feature>
<keyword evidence="6 15" id="KW-0812">Transmembrane</keyword>
<evidence type="ECO:0000256" key="14">
    <source>
        <dbReference type="PIRNR" id="PIRNR023322"/>
    </source>
</evidence>
<dbReference type="STRING" id="5875.Q4MZR8"/>
<dbReference type="GeneID" id="3500205"/>
<evidence type="ECO:0000256" key="4">
    <source>
        <dbReference type="ARBA" id="ARBA00022568"/>
    </source>
</evidence>
<dbReference type="Proteomes" id="UP000001949">
    <property type="component" value="Unassembled WGS sequence"/>
</dbReference>
<dbReference type="SMART" id="SM01415">
    <property type="entry name" value="DUF106"/>
    <property type="match status" value="1"/>
</dbReference>
<proteinExistence type="inferred from homology"/>
<accession>Q4MZR8</accession>
<evidence type="ECO:0000256" key="15">
    <source>
        <dbReference type="SAM" id="Phobius"/>
    </source>
</evidence>
<protein>
    <recommendedName>
        <fullName evidence="14">Calcium load-activated calcium channel</fullName>
        <shortName evidence="14">CLAC channel</shortName>
    </recommendedName>
</protein>
<evidence type="ECO:0000256" key="5">
    <source>
        <dbReference type="ARBA" id="ARBA00022673"/>
    </source>
</evidence>
<evidence type="ECO:0000256" key="1">
    <source>
        <dbReference type="ARBA" id="ARBA00004477"/>
    </source>
</evidence>
<comment type="function">
    <text evidence="14">Calcium-selective channel required to prevent calcium stores from overfilling.</text>
</comment>
<dbReference type="eggNOG" id="KOG3312">
    <property type="taxonomic scope" value="Eukaryota"/>
</dbReference>
<evidence type="ECO:0000313" key="16">
    <source>
        <dbReference type="EMBL" id="EAN31181.1"/>
    </source>
</evidence>
<keyword evidence="11 14" id="KW-0406">Ion transport</keyword>
<evidence type="ECO:0000256" key="13">
    <source>
        <dbReference type="ARBA" id="ARBA00023303"/>
    </source>
</evidence>
<dbReference type="VEuPathDB" id="PiroplasmaDB:TpMuguga_03g00444"/>
<evidence type="ECO:0000256" key="12">
    <source>
        <dbReference type="ARBA" id="ARBA00023136"/>
    </source>
</evidence>
<dbReference type="AlphaFoldDB" id="Q4MZR8"/>
<keyword evidence="12 14" id="KW-0472">Membrane</keyword>
<evidence type="ECO:0000256" key="6">
    <source>
        <dbReference type="ARBA" id="ARBA00022692"/>
    </source>
</evidence>
<dbReference type="PANTHER" id="PTHR20917:SF0">
    <property type="entry name" value="CALCIUM LOAD-ACTIVATED CALCIUM CHANNEL"/>
    <property type="match status" value="1"/>
</dbReference>
<evidence type="ECO:0000313" key="17">
    <source>
        <dbReference type="Proteomes" id="UP000001949"/>
    </source>
</evidence>
<dbReference type="FunCoup" id="Q4MZR8">
    <property type="interactions" value="88"/>
</dbReference>
<evidence type="ECO:0000256" key="2">
    <source>
        <dbReference type="ARBA" id="ARBA00006537"/>
    </source>
</evidence>
<keyword evidence="17" id="KW-1185">Reference proteome</keyword>
<evidence type="ECO:0000256" key="11">
    <source>
        <dbReference type="ARBA" id="ARBA00023065"/>
    </source>
</evidence>
<dbReference type="GO" id="GO:0032469">
    <property type="term" value="P:endoplasmic reticulum calcium ion homeostasis"/>
    <property type="evidence" value="ECO:0007669"/>
    <property type="project" value="UniProtKB-UniRule"/>
</dbReference>
<keyword evidence="5 14" id="KW-0107">Calcium channel</keyword>
<dbReference type="InterPro" id="IPR008559">
    <property type="entry name" value="TMCO1"/>
</dbReference>
<keyword evidence="13" id="KW-0407">Ion channel</keyword>
<dbReference type="InterPro" id="IPR002809">
    <property type="entry name" value="EMC3/TMCO1"/>
</dbReference>
<dbReference type="InParanoid" id="Q4MZR8"/>
<dbReference type="KEGG" id="tpv:TP03_0444"/>
<feature type="transmembrane region" description="Helical" evidence="15">
    <location>
        <begin position="16"/>
        <end position="37"/>
    </location>
</feature>
<comment type="subcellular location">
    <subcellularLocation>
        <location evidence="1">Endoplasmic reticulum membrane</location>
        <topology evidence="1">Multi-pass membrane protein</topology>
    </subcellularLocation>
</comment>
<keyword evidence="4" id="KW-0109">Calcium transport</keyword>
<comment type="similarity">
    <text evidence="2 14">Belongs to the TMCO1 family.</text>
</comment>
<reference evidence="16 17" key="1">
    <citation type="journal article" date="2005" name="Science">
        <title>Genome sequence of Theileria parva, a bovine pathogen that transforms lymphocytes.</title>
        <authorList>
            <person name="Gardner M.J."/>
            <person name="Bishop R."/>
            <person name="Shah T."/>
            <person name="de Villiers E.P."/>
            <person name="Carlton J.M."/>
            <person name="Hall N."/>
            <person name="Ren Q."/>
            <person name="Paulsen I.T."/>
            <person name="Pain A."/>
            <person name="Berriman M."/>
            <person name="Wilson R.J.M."/>
            <person name="Sato S."/>
            <person name="Ralph S.A."/>
            <person name="Mann D.J."/>
            <person name="Xiong Z."/>
            <person name="Shallom S.J."/>
            <person name="Weidman J."/>
            <person name="Jiang L."/>
            <person name="Lynn J."/>
            <person name="Weaver B."/>
            <person name="Shoaibi A."/>
            <person name="Domingo A.R."/>
            <person name="Wasawo D."/>
            <person name="Crabtree J."/>
            <person name="Wortman J.R."/>
            <person name="Haas B."/>
            <person name="Angiuoli S.V."/>
            <person name="Creasy T.H."/>
            <person name="Lu C."/>
            <person name="Suh B."/>
            <person name="Silva J.C."/>
            <person name="Utterback T.R."/>
            <person name="Feldblyum T.V."/>
            <person name="Pertea M."/>
            <person name="Allen J."/>
            <person name="Nierman W.C."/>
            <person name="Taracha E.L.N."/>
            <person name="Salzberg S.L."/>
            <person name="White O.R."/>
            <person name="Fitzhugh H.A."/>
            <person name="Morzaria S."/>
            <person name="Venter J.C."/>
            <person name="Fraser C.M."/>
            <person name="Nene V."/>
        </authorList>
    </citation>
    <scope>NUCLEOTIDE SEQUENCE [LARGE SCALE GENOMIC DNA]</scope>
    <source>
        <strain evidence="16 17">Muguga</strain>
    </source>
</reference>
<keyword evidence="8 14" id="KW-0106">Calcium</keyword>
<keyword evidence="3 14" id="KW-0813">Transport</keyword>
<evidence type="ECO:0000256" key="3">
    <source>
        <dbReference type="ARBA" id="ARBA00022448"/>
    </source>
</evidence>
<evidence type="ECO:0000256" key="9">
    <source>
        <dbReference type="ARBA" id="ARBA00022989"/>
    </source>
</evidence>
<evidence type="ECO:0000256" key="7">
    <source>
        <dbReference type="ARBA" id="ARBA00022824"/>
    </source>
</evidence>
<organism evidence="16 17">
    <name type="scientific">Theileria parva</name>
    <name type="common">East coast fever infection agent</name>
    <dbReference type="NCBI Taxonomy" id="5875"/>
    <lineage>
        <taxon>Eukaryota</taxon>
        <taxon>Sar</taxon>
        <taxon>Alveolata</taxon>
        <taxon>Apicomplexa</taxon>
        <taxon>Aconoidasida</taxon>
        <taxon>Piroplasmida</taxon>
        <taxon>Theileriidae</taxon>
        <taxon>Theileria</taxon>
    </lineage>
</organism>
<dbReference type="PIRSF" id="PIRSF023322">
    <property type="entry name" value="DUF841_euk"/>
    <property type="match status" value="1"/>
</dbReference>
<evidence type="ECO:0000256" key="10">
    <source>
        <dbReference type="ARBA" id="ARBA00023054"/>
    </source>
</evidence>
<keyword evidence="7 14" id="KW-0256">Endoplasmic reticulum</keyword>
<gene>
    <name evidence="16" type="ordered locus">TP03_0444</name>
</gene>
<keyword evidence="9 15" id="KW-1133">Transmembrane helix</keyword>
<dbReference type="Pfam" id="PF01956">
    <property type="entry name" value="EMC3_TMCO1"/>
    <property type="match status" value="1"/>
</dbReference>